<dbReference type="Proteomes" id="UP000001683">
    <property type="component" value="Chromosome"/>
</dbReference>
<dbReference type="KEGG" id="nth:Nther_2284"/>
<gene>
    <name evidence="3" type="ordered locus">Nther_2284</name>
</gene>
<reference evidence="3 4" key="1">
    <citation type="submission" date="2008-04" db="EMBL/GenBank/DDBJ databases">
        <title>Complete sequence of chromosome of Natranaerobius thermophilus JW/NM-WN-LF.</title>
        <authorList>
            <consortium name="US DOE Joint Genome Institute"/>
            <person name="Copeland A."/>
            <person name="Lucas S."/>
            <person name="Lapidus A."/>
            <person name="Glavina del Rio T."/>
            <person name="Dalin E."/>
            <person name="Tice H."/>
            <person name="Bruce D."/>
            <person name="Goodwin L."/>
            <person name="Pitluck S."/>
            <person name="Chertkov O."/>
            <person name="Brettin T."/>
            <person name="Detter J.C."/>
            <person name="Han C."/>
            <person name="Kuske C.R."/>
            <person name="Schmutz J."/>
            <person name="Larimer F."/>
            <person name="Land M."/>
            <person name="Hauser L."/>
            <person name="Kyrpides N."/>
            <person name="Lykidis A."/>
            <person name="Mesbah N.M."/>
            <person name="Wiegel J."/>
        </authorList>
    </citation>
    <scope>NUCLEOTIDE SEQUENCE [LARGE SCALE GENOMIC DNA]</scope>
    <source>
        <strain evidence="4">ATCC BAA-1301 / DSM 18059 / JW/NM-WN-LF</strain>
    </source>
</reference>
<dbReference type="InterPro" id="IPR019606">
    <property type="entry name" value="GerMN"/>
</dbReference>
<organism evidence="3 4">
    <name type="scientific">Natranaerobius thermophilus (strain ATCC BAA-1301 / DSM 18059 / JW/NM-WN-LF)</name>
    <dbReference type="NCBI Taxonomy" id="457570"/>
    <lineage>
        <taxon>Bacteria</taxon>
        <taxon>Bacillati</taxon>
        <taxon>Bacillota</taxon>
        <taxon>Clostridia</taxon>
        <taxon>Natranaerobiales</taxon>
        <taxon>Natranaerobiaceae</taxon>
        <taxon>Natranaerobius</taxon>
    </lineage>
</organism>
<dbReference type="RefSeq" id="WP_012448700.1">
    <property type="nucleotide sequence ID" value="NC_010718.1"/>
</dbReference>
<dbReference type="eggNOG" id="COG5401">
    <property type="taxonomic scope" value="Bacteria"/>
</dbReference>
<keyword evidence="4" id="KW-1185">Reference proteome</keyword>
<dbReference type="EMBL" id="CP001034">
    <property type="protein sequence ID" value="ACB85850.1"/>
    <property type="molecule type" value="Genomic_DNA"/>
</dbReference>
<dbReference type="InParanoid" id="B2A8G6"/>
<feature type="domain" description="GerMN" evidence="2">
    <location>
        <begin position="74"/>
        <end position="161"/>
    </location>
</feature>
<keyword evidence="1" id="KW-0732">Signal</keyword>
<sequence length="174" mass="19550">MKLWKLLLSLVIMGTLLLAAGCGNGEEAKEKLEDKEKENGEETAIITLFFLEQKEKAFHLAEEEREVQESEATPQTALELLLEGPESEEVETIIHEETELIDINVEDGICYANFTEELTQGAYGSEIELNLVKSIVHTLVQFDEIDKVQFKIEGEIPESIAGHIYTGEPLDEEL</sequence>
<proteinExistence type="predicted"/>
<dbReference type="AlphaFoldDB" id="B2A8G6"/>
<evidence type="ECO:0000313" key="4">
    <source>
        <dbReference type="Proteomes" id="UP000001683"/>
    </source>
</evidence>
<dbReference type="PROSITE" id="PS51257">
    <property type="entry name" value="PROKAR_LIPOPROTEIN"/>
    <property type="match status" value="1"/>
</dbReference>
<dbReference type="HOGENOM" id="CLU_080926_0_1_9"/>
<evidence type="ECO:0000313" key="3">
    <source>
        <dbReference type="EMBL" id="ACB85850.1"/>
    </source>
</evidence>
<dbReference type="OrthoDB" id="9809406at2"/>
<dbReference type="STRING" id="457570.Nther_2284"/>
<reference evidence="3 4" key="2">
    <citation type="journal article" date="2011" name="J. Bacteriol.">
        <title>Complete genome sequence of the anaerobic, halophilic alkalithermophile Natranaerobius thermophilus JW/NM-WN-LF.</title>
        <authorList>
            <person name="Zhao B."/>
            <person name="Mesbah N.M."/>
            <person name="Dalin E."/>
            <person name="Goodwin L."/>
            <person name="Nolan M."/>
            <person name="Pitluck S."/>
            <person name="Chertkov O."/>
            <person name="Brettin T.S."/>
            <person name="Han J."/>
            <person name="Larimer F.W."/>
            <person name="Land M.L."/>
            <person name="Hauser L."/>
            <person name="Kyrpides N."/>
            <person name="Wiegel J."/>
        </authorList>
    </citation>
    <scope>NUCLEOTIDE SEQUENCE [LARGE SCALE GENOMIC DNA]</scope>
    <source>
        <strain evidence="4">ATCC BAA-1301 / DSM 18059 / JW/NM-WN-LF</strain>
    </source>
</reference>
<protein>
    <submittedName>
        <fullName evidence="3">Spore germination protein-like protein</fullName>
    </submittedName>
</protein>
<evidence type="ECO:0000259" key="2">
    <source>
        <dbReference type="SMART" id="SM00909"/>
    </source>
</evidence>
<accession>B2A8G6</accession>
<name>B2A8G6_NATTJ</name>
<feature type="chain" id="PRO_5039218496" evidence="1">
    <location>
        <begin position="21"/>
        <end position="174"/>
    </location>
</feature>
<dbReference type="Pfam" id="PF10646">
    <property type="entry name" value="Germane"/>
    <property type="match status" value="1"/>
</dbReference>
<evidence type="ECO:0000256" key="1">
    <source>
        <dbReference type="SAM" id="SignalP"/>
    </source>
</evidence>
<dbReference type="SMART" id="SM00909">
    <property type="entry name" value="Germane"/>
    <property type="match status" value="1"/>
</dbReference>
<feature type="signal peptide" evidence="1">
    <location>
        <begin position="1"/>
        <end position="20"/>
    </location>
</feature>